<evidence type="ECO:0000313" key="2">
    <source>
        <dbReference type="Proteomes" id="UP000828390"/>
    </source>
</evidence>
<dbReference type="EMBL" id="JAIWYP010000009">
    <property type="protein sequence ID" value="KAH3773808.1"/>
    <property type="molecule type" value="Genomic_DNA"/>
</dbReference>
<organism evidence="1 2">
    <name type="scientific">Dreissena polymorpha</name>
    <name type="common">Zebra mussel</name>
    <name type="synonym">Mytilus polymorpha</name>
    <dbReference type="NCBI Taxonomy" id="45954"/>
    <lineage>
        <taxon>Eukaryota</taxon>
        <taxon>Metazoa</taxon>
        <taxon>Spiralia</taxon>
        <taxon>Lophotrochozoa</taxon>
        <taxon>Mollusca</taxon>
        <taxon>Bivalvia</taxon>
        <taxon>Autobranchia</taxon>
        <taxon>Heteroconchia</taxon>
        <taxon>Euheterodonta</taxon>
        <taxon>Imparidentia</taxon>
        <taxon>Neoheterodontei</taxon>
        <taxon>Myida</taxon>
        <taxon>Dreissenoidea</taxon>
        <taxon>Dreissenidae</taxon>
        <taxon>Dreissena</taxon>
    </lineage>
</organism>
<reference evidence="1" key="2">
    <citation type="submission" date="2020-11" db="EMBL/GenBank/DDBJ databases">
        <authorList>
            <person name="McCartney M.A."/>
            <person name="Auch B."/>
            <person name="Kono T."/>
            <person name="Mallez S."/>
            <person name="Becker A."/>
            <person name="Gohl D.M."/>
            <person name="Silverstein K.A.T."/>
            <person name="Koren S."/>
            <person name="Bechman K.B."/>
            <person name="Herman A."/>
            <person name="Abrahante J.E."/>
            <person name="Garbe J."/>
        </authorList>
    </citation>
    <scope>NUCLEOTIDE SEQUENCE</scope>
    <source>
        <strain evidence="1">Duluth1</strain>
        <tissue evidence="1">Whole animal</tissue>
    </source>
</reference>
<sequence>MIATKFDKYPPIQQGDLVGYPTRAAFGDTLSKLIDCVYRRGGAIEASCQRCVNLGGALFKNFQPVVRKMPVSFFVRRQTRLPGCKAIGPVNPRELLQILI</sequence>
<name>A0A9D4IJB5_DREPO</name>
<dbReference type="Proteomes" id="UP000828390">
    <property type="component" value="Unassembled WGS sequence"/>
</dbReference>
<reference evidence="1" key="1">
    <citation type="journal article" date="2019" name="bioRxiv">
        <title>The Genome of the Zebra Mussel, Dreissena polymorpha: A Resource for Invasive Species Research.</title>
        <authorList>
            <person name="McCartney M.A."/>
            <person name="Auch B."/>
            <person name="Kono T."/>
            <person name="Mallez S."/>
            <person name="Zhang Y."/>
            <person name="Obille A."/>
            <person name="Becker A."/>
            <person name="Abrahante J.E."/>
            <person name="Garbe J."/>
            <person name="Badalamenti J.P."/>
            <person name="Herman A."/>
            <person name="Mangelson H."/>
            <person name="Liachko I."/>
            <person name="Sullivan S."/>
            <person name="Sone E.D."/>
            <person name="Koren S."/>
            <person name="Silverstein K.A.T."/>
            <person name="Beckman K.B."/>
            <person name="Gohl D.M."/>
        </authorList>
    </citation>
    <scope>NUCLEOTIDE SEQUENCE</scope>
    <source>
        <strain evidence="1">Duluth1</strain>
        <tissue evidence="1">Whole animal</tissue>
    </source>
</reference>
<evidence type="ECO:0000313" key="1">
    <source>
        <dbReference type="EMBL" id="KAH3773808.1"/>
    </source>
</evidence>
<comment type="caution">
    <text evidence="1">The sequence shown here is derived from an EMBL/GenBank/DDBJ whole genome shotgun (WGS) entry which is preliminary data.</text>
</comment>
<keyword evidence="2" id="KW-1185">Reference proteome</keyword>
<dbReference type="AlphaFoldDB" id="A0A9D4IJB5"/>
<gene>
    <name evidence="1" type="ORF">DPMN_175178</name>
</gene>
<protein>
    <submittedName>
        <fullName evidence="1">Uncharacterized protein</fullName>
    </submittedName>
</protein>
<accession>A0A9D4IJB5</accession>
<proteinExistence type="predicted"/>